<reference evidence="1 2" key="1">
    <citation type="journal article" date="2015" name="Nat. Commun.">
        <title>Lucilia cuprina genome unlocks parasitic fly biology to underpin future interventions.</title>
        <authorList>
            <person name="Anstead C.A."/>
            <person name="Korhonen P.K."/>
            <person name="Young N.D."/>
            <person name="Hall R.S."/>
            <person name="Jex A.R."/>
            <person name="Murali S.C."/>
            <person name="Hughes D.S."/>
            <person name="Lee S.F."/>
            <person name="Perry T."/>
            <person name="Stroehlein A.J."/>
            <person name="Ansell B.R."/>
            <person name="Breugelmans B."/>
            <person name="Hofmann A."/>
            <person name="Qu J."/>
            <person name="Dugan S."/>
            <person name="Lee S.L."/>
            <person name="Chao H."/>
            <person name="Dinh H."/>
            <person name="Han Y."/>
            <person name="Doddapaneni H.V."/>
            <person name="Worley K.C."/>
            <person name="Muzny D.M."/>
            <person name="Ioannidis P."/>
            <person name="Waterhouse R.M."/>
            <person name="Zdobnov E.M."/>
            <person name="James P.J."/>
            <person name="Bagnall N.H."/>
            <person name="Kotze A.C."/>
            <person name="Gibbs R.A."/>
            <person name="Richards S."/>
            <person name="Batterham P."/>
            <person name="Gasser R.B."/>
        </authorList>
    </citation>
    <scope>NUCLEOTIDE SEQUENCE [LARGE SCALE GENOMIC DNA]</scope>
    <source>
        <strain evidence="1 2">LS</strain>
        <tissue evidence="1">Full body</tissue>
    </source>
</reference>
<sequence length="68" mass="8148">MCQKARNNLFVWSIRILARTFLRRKPFYYPTLQTFSQVCPRHHSSRLKPISLATFKNTILDLQCEKPH</sequence>
<protein>
    <submittedName>
        <fullName evidence="1">Uncharacterized protein</fullName>
    </submittedName>
</protein>
<name>A0A0L0BL21_LUCCU</name>
<dbReference type="AlphaFoldDB" id="A0A0L0BL21"/>
<evidence type="ECO:0000313" key="1">
    <source>
        <dbReference type="EMBL" id="KNC20766.1"/>
    </source>
</evidence>
<organism evidence="1 2">
    <name type="scientific">Lucilia cuprina</name>
    <name type="common">Green bottle fly</name>
    <name type="synonym">Australian sheep blowfly</name>
    <dbReference type="NCBI Taxonomy" id="7375"/>
    <lineage>
        <taxon>Eukaryota</taxon>
        <taxon>Metazoa</taxon>
        <taxon>Ecdysozoa</taxon>
        <taxon>Arthropoda</taxon>
        <taxon>Hexapoda</taxon>
        <taxon>Insecta</taxon>
        <taxon>Pterygota</taxon>
        <taxon>Neoptera</taxon>
        <taxon>Endopterygota</taxon>
        <taxon>Diptera</taxon>
        <taxon>Brachycera</taxon>
        <taxon>Muscomorpha</taxon>
        <taxon>Oestroidea</taxon>
        <taxon>Calliphoridae</taxon>
        <taxon>Luciliinae</taxon>
        <taxon>Lucilia</taxon>
    </lineage>
</organism>
<evidence type="ECO:0000313" key="2">
    <source>
        <dbReference type="Proteomes" id="UP000037069"/>
    </source>
</evidence>
<accession>A0A0L0BL21</accession>
<keyword evidence="2" id="KW-1185">Reference proteome</keyword>
<dbReference type="EMBL" id="JRES01001702">
    <property type="protein sequence ID" value="KNC20766.1"/>
    <property type="molecule type" value="Genomic_DNA"/>
</dbReference>
<gene>
    <name evidence="1" type="ORF">FF38_00080</name>
</gene>
<proteinExistence type="predicted"/>
<dbReference type="Proteomes" id="UP000037069">
    <property type="component" value="Unassembled WGS sequence"/>
</dbReference>
<comment type="caution">
    <text evidence="1">The sequence shown here is derived from an EMBL/GenBank/DDBJ whole genome shotgun (WGS) entry which is preliminary data.</text>
</comment>